<dbReference type="OrthoDB" id="6359816at2759"/>
<dbReference type="AlphaFoldDB" id="A0A0C3PTI7"/>
<feature type="compositionally biased region" description="Basic and acidic residues" evidence="1">
    <location>
        <begin position="150"/>
        <end position="165"/>
    </location>
</feature>
<feature type="compositionally biased region" description="Basic residues" evidence="1">
    <location>
        <begin position="8"/>
        <end position="21"/>
    </location>
</feature>
<dbReference type="EMBL" id="KN840451">
    <property type="protein sequence ID" value="KIP10838.1"/>
    <property type="molecule type" value="Genomic_DNA"/>
</dbReference>
<evidence type="ECO:0008006" key="4">
    <source>
        <dbReference type="Google" id="ProtNLM"/>
    </source>
</evidence>
<keyword evidence="3" id="KW-1185">Reference proteome</keyword>
<evidence type="ECO:0000313" key="2">
    <source>
        <dbReference type="EMBL" id="KIP10838.1"/>
    </source>
</evidence>
<reference evidence="2 3" key="1">
    <citation type="journal article" date="2014" name="PLoS Genet.">
        <title>Analysis of the Phlebiopsis gigantea genome, transcriptome and secretome provides insight into its pioneer colonization strategies of wood.</title>
        <authorList>
            <person name="Hori C."/>
            <person name="Ishida T."/>
            <person name="Igarashi K."/>
            <person name="Samejima M."/>
            <person name="Suzuki H."/>
            <person name="Master E."/>
            <person name="Ferreira P."/>
            <person name="Ruiz-Duenas F.J."/>
            <person name="Held B."/>
            <person name="Canessa P."/>
            <person name="Larrondo L.F."/>
            <person name="Schmoll M."/>
            <person name="Druzhinina I.S."/>
            <person name="Kubicek C.P."/>
            <person name="Gaskell J.A."/>
            <person name="Kersten P."/>
            <person name="St John F."/>
            <person name="Glasner J."/>
            <person name="Sabat G."/>
            <person name="Splinter BonDurant S."/>
            <person name="Syed K."/>
            <person name="Yadav J."/>
            <person name="Mgbeahuruike A.C."/>
            <person name="Kovalchuk A."/>
            <person name="Asiegbu F.O."/>
            <person name="Lackner G."/>
            <person name="Hoffmeister D."/>
            <person name="Rencoret J."/>
            <person name="Gutierrez A."/>
            <person name="Sun H."/>
            <person name="Lindquist E."/>
            <person name="Barry K."/>
            <person name="Riley R."/>
            <person name="Grigoriev I.V."/>
            <person name="Henrissat B."/>
            <person name="Kues U."/>
            <person name="Berka R.M."/>
            <person name="Martinez A.T."/>
            <person name="Covert S.F."/>
            <person name="Blanchette R.A."/>
            <person name="Cullen D."/>
        </authorList>
    </citation>
    <scope>NUCLEOTIDE SEQUENCE [LARGE SCALE GENOMIC DNA]</scope>
    <source>
        <strain evidence="2 3">11061_1 CR5-6</strain>
    </source>
</reference>
<proteinExistence type="predicted"/>
<evidence type="ECO:0000313" key="3">
    <source>
        <dbReference type="Proteomes" id="UP000053257"/>
    </source>
</evidence>
<dbReference type="STRING" id="745531.A0A0C3PTI7"/>
<evidence type="ECO:0000256" key="1">
    <source>
        <dbReference type="SAM" id="MobiDB-lite"/>
    </source>
</evidence>
<protein>
    <recommendedName>
        <fullName evidence="4">BTB domain-containing protein</fullName>
    </recommendedName>
</protein>
<dbReference type="Proteomes" id="UP000053257">
    <property type="component" value="Unassembled WGS sequence"/>
</dbReference>
<sequence length="341" mass="37953">MSSETKTYRKKAQKKPLKRRNTSQSAFALEIPDTHPIVASVPKLKPQDLMKLVCKLSLTSGNFIDIKFYAYSRRNATGNVYKPKAIYANSYILRVKSPNYFEPLLQGGYGGYCATGPLHGDFPATFPVECDGEGYDSDSDLEDDDEDNAPGERKAKATHASERAPADPSTSYEEKGKEAERLEGPNDKELSAGDKEEDDDGDFSDPRSAGTIRLIRNFAYPTWNAFMYYLYTEEVTFAPLRSQTQTLKSSDAAQNEVTTPVAPQCSPKSMYSLAHELGLDDLMKLAKNDIQTKLCPDNILTELFSSFTSKYDDIRDMEIEYACQAAKDVVTKEPVARASQA</sequence>
<dbReference type="HOGENOM" id="CLU_043561_1_1_1"/>
<feature type="compositionally biased region" description="Basic and acidic residues" evidence="1">
    <location>
        <begin position="172"/>
        <end position="194"/>
    </location>
</feature>
<feature type="compositionally biased region" description="Acidic residues" evidence="1">
    <location>
        <begin position="133"/>
        <end position="149"/>
    </location>
</feature>
<feature type="region of interest" description="Disordered" evidence="1">
    <location>
        <begin position="133"/>
        <end position="208"/>
    </location>
</feature>
<organism evidence="2 3">
    <name type="scientific">Phlebiopsis gigantea (strain 11061_1 CR5-6)</name>
    <name type="common">White-rot fungus</name>
    <name type="synonym">Peniophora gigantea</name>
    <dbReference type="NCBI Taxonomy" id="745531"/>
    <lineage>
        <taxon>Eukaryota</taxon>
        <taxon>Fungi</taxon>
        <taxon>Dikarya</taxon>
        <taxon>Basidiomycota</taxon>
        <taxon>Agaricomycotina</taxon>
        <taxon>Agaricomycetes</taxon>
        <taxon>Polyporales</taxon>
        <taxon>Phanerochaetaceae</taxon>
        <taxon>Phlebiopsis</taxon>
    </lineage>
</organism>
<feature type="region of interest" description="Disordered" evidence="1">
    <location>
        <begin position="1"/>
        <end position="22"/>
    </location>
</feature>
<name>A0A0C3PTI7_PHLG1</name>
<dbReference type="Gene3D" id="3.30.710.10">
    <property type="entry name" value="Potassium Channel Kv1.1, Chain A"/>
    <property type="match status" value="1"/>
</dbReference>
<gene>
    <name evidence="2" type="ORF">PHLGIDRAFT_11103</name>
</gene>
<accession>A0A0C3PTI7</accession>
<dbReference type="InterPro" id="IPR011333">
    <property type="entry name" value="SKP1/BTB/POZ_sf"/>
</dbReference>